<dbReference type="InterPro" id="IPR019587">
    <property type="entry name" value="Polyketide_cyclase/dehydratase"/>
</dbReference>
<dbReference type="OrthoDB" id="5185789at2"/>
<organism evidence="1 2">
    <name type="scientific">Williamsia sterculiae</name>
    <dbReference type="NCBI Taxonomy" id="1344003"/>
    <lineage>
        <taxon>Bacteria</taxon>
        <taxon>Bacillati</taxon>
        <taxon>Actinomycetota</taxon>
        <taxon>Actinomycetes</taxon>
        <taxon>Mycobacteriales</taxon>
        <taxon>Nocardiaceae</taxon>
        <taxon>Williamsia</taxon>
    </lineage>
</organism>
<evidence type="ECO:0000313" key="1">
    <source>
        <dbReference type="EMBL" id="SIR90493.1"/>
    </source>
</evidence>
<reference evidence="1 2" key="1">
    <citation type="submission" date="2017-01" db="EMBL/GenBank/DDBJ databases">
        <authorList>
            <person name="Mah S.A."/>
            <person name="Swanson W.J."/>
            <person name="Moy G.W."/>
            <person name="Vacquier V.D."/>
        </authorList>
    </citation>
    <scope>NUCLEOTIDE SEQUENCE [LARGE SCALE GENOMIC DNA]</scope>
    <source>
        <strain evidence="1 2">CPCC 203464</strain>
    </source>
</reference>
<sequence length="153" mass="16944">MATRTVTVRRRLGAHARDLFATLTDPELFTQVRGIRAVRIIEAGSDGPTGVGTVRRIEFVGGYLVEEIVDVGAPIRFDYLIRDAPVSLDHRFGRIEFHDRDGHTEAVWTSELAFEQPLIGGVIARVAVIVSHVGFALVLREIDRTATPGPHHR</sequence>
<dbReference type="Pfam" id="PF10604">
    <property type="entry name" value="Polyketide_cyc2"/>
    <property type="match status" value="1"/>
</dbReference>
<dbReference type="RefSeq" id="WP_076478124.1">
    <property type="nucleotide sequence ID" value="NZ_FTNT01000003.1"/>
</dbReference>
<evidence type="ECO:0000313" key="2">
    <source>
        <dbReference type="Proteomes" id="UP000186218"/>
    </source>
</evidence>
<proteinExistence type="predicted"/>
<dbReference type="Proteomes" id="UP000186218">
    <property type="component" value="Unassembled WGS sequence"/>
</dbReference>
<gene>
    <name evidence="1" type="ORF">SAMN05445060_1589</name>
</gene>
<name>A0A1N7EQV6_9NOCA</name>
<dbReference type="STRING" id="1344003.SAMN05445060_1589"/>
<accession>A0A1N7EQV6</accession>
<dbReference type="InterPro" id="IPR023393">
    <property type="entry name" value="START-like_dom_sf"/>
</dbReference>
<dbReference type="Gene3D" id="3.30.530.20">
    <property type="match status" value="1"/>
</dbReference>
<protein>
    <submittedName>
        <fullName evidence="1">Polyketide cyclase / dehydrase and lipid transport</fullName>
    </submittedName>
</protein>
<dbReference type="SUPFAM" id="SSF55961">
    <property type="entry name" value="Bet v1-like"/>
    <property type="match status" value="1"/>
</dbReference>
<dbReference type="EMBL" id="FTNT01000003">
    <property type="protein sequence ID" value="SIR90493.1"/>
    <property type="molecule type" value="Genomic_DNA"/>
</dbReference>
<keyword evidence="2" id="KW-1185">Reference proteome</keyword>
<dbReference type="AlphaFoldDB" id="A0A1N7EQV6"/>